<name>A0A0A4ABD0_9GAMM</name>
<dbReference type="STRING" id="371042.NG99_05800"/>
<organism evidence="1 2">
    <name type="scientific">Erwinia typographi</name>
    <dbReference type="NCBI Taxonomy" id="371042"/>
    <lineage>
        <taxon>Bacteria</taxon>
        <taxon>Pseudomonadati</taxon>
        <taxon>Pseudomonadota</taxon>
        <taxon>Gammaproteobacteria</taxon>
        <taxon>Enterobacterales</taxon>
        <taxon>Erwiniaceae</taxon>
        <taxon>Erwinia</taxon>
    </lineage>
</organism>
<evidence type="ECO:0000313" key="2">
    <source>
        <dbReference type="Proteomes" id="UP000030351"/>
    </source>
</evidence>
<evidence type="ECO:0000313" key="1">
    <source>
        <dbReference type="EMBL" id="KGT95138.1"/>
    </source>
</evidence>
<dbReference type="EMBL" id="JRUQ01000019">
    <property type="protein sequence ID" value="KGT95138.1"/>
    <property type="molecule type" value="Genomic_DNA"/>
</dbReference>
<sequence length="284" mass="33110">MTDSSISLPCELQLPNVLFTTQHRFDDGYAEDMHCGDLSEKVLRQHYLLDSVSESFDPWTGEKRRYPFGTHALARPAIIKERVNYQDVSRLLFDEMRKHSRVASFFGHRALFLRLVNHLQNGNGRPFSDSLLNFAYANLIRNDRSKKSALNGIKIALSEDTDLKYFSDKIRHSIAIEISDSYLPKFDRWIDCVNGLGISVHDVHATQITLMALRIEGRKFTAKVHFKGQDHFGLDDRDMMKPRYHNMPIFRIWFLLQRWEKMGFKPFMVNMEATVEIHGEKAEK</sequence>
<dbReference type="eggNOG" id="COG0739">
    <property type="taxonomic scope" value="Bacteria"/>
</dbReference>
<dbReference type="OrthoDB" id="612868at2"/>
<evidence type="ECO:0008006" key="3">
    <source>
        <dbReference type="Google" id="ProtNLM"/>
    </source>
</evidence>
<protein>
    <recommendedName>
        <fullName evidence="3">DUF3289 family protein</fullName>
    </recommendedName>
</protein>
<gene>
    <name evidence="1" type="ORF">NG99_05800</name>
</gene>
<dbReference type="RefSeq" id="WP_034889293.1">
    <property type="nucleotide sequence ID" value="NZ_JRUQ01000019.1"/>
</dbReference>
<dbReference type="Pfam" id="PF11692">
    <property type="entry name" value="DUF3289"/>
    <property type="match status" value="1"/>
</dbReference>
<comment type="caution">
    <text evidence="1">The sequence shown here is derived from an EMBL/GenBank/DDBJ whole genome shotgun (WGS) entry which is preliminary data.</text>
</comment>
<dbReference type="InterPro" id="IPR017483">
    <property type="entry name" value="CHP03034"/>
</dbReference>
<reference evidence="1 2" key="1">
    <citation type="submission" date="2014-10" db="EMBL/GenBank/DDBJ databases">
        <title>Genome sequence of Erwinia typographi M043b.</title>
        <authorList>
            <person name="Chan K.-G."/>
            <person name="Tan W.-S."/>
        </authorList>
    </citation>
    <scope>NUCLEOTIDE SEQUENCE [LARGE SCALE GENOMIC DNA]</scope>
    <source>
        <strain evidence="1 2">M043b</strain>
    </source>
</reference>
<accession>A0A0A4ABD0</accession>
<proteinExistence type="predicted"/>
<dbReference type="AlphaFoldDB" id="A0A0A4ABD0"/>
<dbReference type="Proteomes" id="UP000030351">
    <property type="component" value="Unassembled WGS sequence"/>
</dbReference>
<dbReference type="NCBIfam" id="TIGR03034">
    <property type="entry name" value="YPO3983 family protein"/>
    <property type="match status" value="1"/>
</dbReference>
<keyword evidence="2" id="KW-1185">Reference proteome</keyword>